<evidence type="ECO:0000313" key="2">
    <source>
        <dbReference type="Proteomes" id="UP001476798"/>
    </source>
</evidence>
<sequence length="110" mass="13022">MEKIHNIDCKFYGRRNEKPSLGTQSCTRKCSPELTYNIGMDSLATEREWQDMRIIGDLEANQCRVKNFSDDNIHQEDTNRKKTLQDNLIDLRHRFQQEYLSVCHEVNLTT</sequence>
<comment type="caution">
    <text evidence="1">The sequence shown here is derived from an EMBL/GenBank/DDBJ whole genome shotgun (WGS) entry which is preliminary data.</text>
</comment>
<dbReference type="EMBL" id="JAHRIO010016471">
    <property type="protein sequence ID" value="MEQ2163697.1"/>
    <property type="molecule type" value="Genomic_DNA"/>
</dbReference>
<reference evidence="1 2" key="1">
    <citation type="submission" date="2021-06" db="EMBL/GenBank/DDBJ databases">
        <authorList>
            <person name="Palmer J.M."/>
        </authorList>
    </citation>
    <scope>NUCLEOTIDE SEQUENCE [LARGE SCALE GENOMIC DNA]</scope>
    <source>
        <strain evidence="1 2">GA_2019</strain>
        <tissue evidence="1">Muscle</tissue>
    </source>
</reference>
<accession>A0ABV0MX54</accession>
<evidence type="ECO:0000313" key="1">
    <source>
        <dbReference type="EMBL" id="MEQ2163697.1"/>
    </source>
</evidence>
<name>A0ABV0MX54_9TELE</name>
<keyword evidence="2" id="KW-1185">Reference proteome</keyword>
<proteinExistence type="predicted"/>
<gene>
    <name evidence="1" type="ORF">GOODEAATRI_032935</name>
</gene>
<organism evidence="1 2">
    <name type="scientific">Goodea atripinnis</name>
    <dbReference type="NCBI Taxonomy" id="208336"/>
    <lineage>
        <taxon>Eukaryota</taxon>
        <taxon>Metazoa</taxon>
        <taxon>Chordata</taxon>
        <taxon>Craniata</taxon>
        <taxon>Vertebrata</taxon>
        <taxon>Euteleostomi</taxon>
        <taxon>Actinopterygii</taxon>
        <taxon>Neopterygii</taxon>
        <taxon>Teleostei</taxon>
        <taxon>Neoteleostei</taxon>
        <taxon>Acanthomorphata</taxon>
        <taxon>Ovalentaria</taxon>
        <taxon>Atherinomorphae</taxon>
        <taxon>Cyprinodontiformes</taxon>
        <taxon>Goodeidae</taxon>
        <taxon>Goodea</taxon>
    </lineage>
</organism>
<dbReference type="Proteomes" id="UP001476798">
    <property type="component" value="Unassembled WGS sequence"/>
</dbReference>
<protein>
    <submittedName>
        <fullName evidence="1">Uncharacterized protein</fullName>
    </submittedName>
</protein>